<dbReference type="RefSeq" id="WP_139597631.1">
    <property type="nucleotide sequence ID" value="NZ_VDDC01000003.1"/>
</dbReference>
<comment type="caution">
    <text evidence="1">The sequence shown here is derived from an EMBL/GenBank/DDBJ whole genome shotgun (WGS) entry which is preliminary data.</text>
</comment>
<protein>
    <submittedName>
        <fullName evidence="1">Uncharacterized protein</fullName>
    </submittedName>
</protein>
<dbReference type="Proteomes" id="UP000304880">
    <property type="component" value="Unassembled WGS sequence"/>
</dbReference>
<proteinExistence type="predicted"/>
<organism evidence="1 2">
    <name type="scientific">Paracoccus haeundaensis</name>
    <dbReference type="NCBI Taxonomy" id="225362"/>
    <lineage>
        <taxon>Bacteria</taxon>
        <taxon>Pseudomonadati</taxon>
        <taxon>Pseudomonadota</taxon>
        <taxon>Alphaproteobacteria</taxon>
        <taxon>Rhodobacterales</taxon>
        <taxon>Paracoccaceae</taxon>
        <taxon>Paracoccus</taxon>
    </lineage>
</organism>
<evidence type="ECO:0000313" key="1">
    <source>
        <dbReference type="EMBL" id="TNH41019.1"/>
    </source>
</evidence>
<gene>
    <name evidence="1" type="ORF">FHD67_01715</name>
</gene>
<accession>A0A5C4RAS9</accession>
<reference evidence="1 2" key="1">
    <citation type="submission" date="2019-06" db="EMBL/GenBank/DDBJ databases">
        <authorList>
            <person name="Li J."/>
        </authorList>
    </citation>
    <scope>NUCLEOTIDE SEQUENCE [LARGE SCALE GENOMIC DNA]</scope>
    <source>
        <strain evidence="1 2">CGMCC 1.8012</strain>
    </source>
</reference>
<sequence>MIDRELRDRFVAAGVPETQVDPILSYFDLYGGAAEITSEEEYRNAAAIYLTLDGYLAPDDAHSAVARYVIHLGVRLAEWDGKHTVPSVLR</sequence>
<name>A0A5C4RAS9_9RHOB</name>
<keyword evidence="2" id="KW-1185">Reference proteome</keyword>
<dbReference type="EMBL" id="VDDC01000003">
    <property type="protein sequence ID" value="TNH41019.1"/>
    <property type="molecule type" value="Genomic_DNA"/>
</dbReference>
<dbReference type="AlphaFoldDB" id="A0A5C4RAS9"/>
<evidence type="ECO:0000313" key="2">
    <source>
        <dbReference type="Proteomes" id="UP000304880"/>
    </source>
</evidence>